<protein>
    <submittedName>
        <fullName evidence="1">Uncharacterized protein</fullName>
    </submittedName>
</protein>
<gene>
    <name evidence="1" type="ORF">D5F11_021840</name>
</gene>
<reference evidence="1 2" key="1">
    <citation type="submission" date="2018-12" db="EMBL/GenBank/DDBJ databases">
        <authorList>
            <person name="Sun L."/>
            <person name="Chen Z."/>
        </authorList>
    </citation>
    <scope>NUCLEOTIDE SEQUENCE [LARGE SCALE GENOMIC DNA]</scope>
    <source>
        <strain evidence="1 2">LMG 29736</strain>
    </source>
</reference>
<organism evidence="1 2">
    <name type="scientific">Siminovitchia terrae</name>
    <name type="common">Bacillus terrae</name>
    <dbReference type="NCBI Taxonomy" id="1914933"/>
    <lineage>
        <taxon>Bacteria</taxon>
        <taxon>Bacillati</taxon>
        <taxon>Bacillota</taxon>
        <taxon>Bacilli</taxon>
        <taxon>Bacillales</taxon>
        <taxon>Bacillaceae</taxon>
        <taxon>Siminovitchia</taxon>
    </lineage>
</organism>
<dbReference type="EMBL" id="QYTW02000031">
    <property type="protein sequence ID" value="RST57563.1"/>
    <property type="molecule type" value="Genomic_DNA"/>
</dbReference>
<accession>A0A429X2E5</accession>
<dbReference type="AlphaFoldDB" id="A0A429X2E5"/>
<name>A0A429X2E5_SIMTE</name>
<evidence type="ECO:0000313" key="2">
    <source>
        <dbReference type="Proteomes" id="UP000287296"/>
    </source>
</evidence>
<proteinExistence type="predicted"/>
<dbReference type="Proteomes" id="UP000287296">
    <property type="component" value="Unassembled WGS sequence"/>
</dbReference>
<dbReference type="OrthoDB" id="2983640at2"/>
<evidence type="ECO:0000313" key="1">
    <source>
        <dbReference type="EMBL" id="RST57563.1"/>
    </source>
</evidence>
<comment type="caution">
    <text evidence="1">The sequence shown here is derived from an EMBL/GenBank/DDBJ whole genome shotgun (WGS) entry which is preliminary data.</text>
</comment>
<dbReference type="RefSeq" id="WP_126646657.1">
    <property type="nucleotide sequence ID" value="NZ_QYTW02000031.1"/>
</dbReference>
<sequence>MFVPHSLSLGHYTLFIMNFRNLLTSFSIQWGFKPRLHKVKASGGCHRFSEEIYRAELDKIWAQIRQGAFDRFISICELFYSFNCRGVNSRNRS</sequence>